<dbReference type="GO" id="GO:0005829">
    <property type="term" value="C:cytosol"/>
    <property type="evidence" value="ECO:0007669"/>
    <property type="project" value="TreeGrafter"/>
</dbReference>
<keyword evidence="3" id="KW-0804">Transcription</keyword>
<dbReference type="PANTHER" id="PTHR47894">
    <property type="entry name" value="HTH-TYPE TRANSCRIPTIONAL REGULATOR GADX"/>
    <property type="match status" value="1"/>
</dbReference>
<name>A0AA37M611_9HYPH</name>
<organism evidence="5 6">
    <name type="scientific">Methylobacterium frigidaeris</name>
    <dbReference type="NCBI Taxonomy" id="2038277"/>
    <lineage>
        <taxon>Bacteria</taxon>
        <taxon>Pseudomonadati</taxon>
        <taxon>Pseudomonadota</taxon>
        <taxon>Alphaproteobacteria</taxon>
        <taxon>Hyphomicrobiales</taxon>
        <taxon>Methylobacteriaceae</taxon>
        <taxon>Methylobacterium</taxon>
    </lineage>
</organism>
<dbReference type="Gene3D" id="1.10.10.60">
    <property type="entry name" value="Homeodomain-like"/>
    <property type="match status" value="1"/>
</dbReference>
<dbReference type="SMART" id="SM00342">
    <property type="entry name" value="HTH_ARAC"/>
    <property type="match status" value="1"/>
</dbReference>
<gene>
    <name evidence="5" type="primary">virS</name>
    <name evidence="5" type="ORF">MPEAHAMD_4204</name>
</gene>
<dbReference type="AlphaFoldDB" id="A0AA37M611"/>
<evidence type="ECO:0000259" key="4">
    <source>
        <dbReference type="PROSITE" id="PS01124"/>
    </source>
</evidence>
<accession>A0AA37M611</accession>
<dbReference type="RefSeq" id="WP_238192322.1">
    <property type="nucleotide sequence ID" value="NZ_BPQJ01000021.1"/>
</dbReference>
<keyword evidence="6" id="KW-1185">Reference proteome</keyword>
<evidence type="ECO:0000256" key="1">
    <source>
        <dbReference type="ARBA" id="ARBA00023015"/>
    </source>
</evidence>
<dbReference type="Proteomes" id="UP001055286">
    <property type="component" value="Unassembled WGS sequence"/>
</dbReference>
<evidence type="ECO:0000313" key="5">
    <source>
        <dbReference type="EMBL" id="GJD64030.1"/>
    </source>
</evidence>
<dbReference type="PROSITE" id="PS01124">
    <property type="entry name" value="HTH_ARAC_FAMILY_2"/>
    <property type="match status" value="1"/>
</dbReference>
<protein>
    <submittedName>
        <fullName evidence="5">HTH-type transcriptional regulator VirS</fullName>
    </submittedName>
</protein>
<dbReference type="SUPFAM" id="SSF46689">
    <property type="entry name" value="Homeodomain-like"/>
    <property type="match status" value="1"/>
</dbReference>
<evidence type="ECO:0000256" key="2">
    <source>
        <dbReference type="ARBA" id="ARBA00023125"/>
    </source>
</evidence>
<dbReference type="GO" id="GO:0003700">
    <property type="term" value="F:DNA-binding transcription factor activity"/>
    <property type="evidence" value="ECO:0007669"/>
    <property type="project" value="InterPro"/>
</dbReference>
<evidence type="ECO:0000313" key="6">
    <source>
        <dbReference type="Proteomes" id="UP001055286"/>
    </source>
</evidence>
<dbReference type="InterPro" id="IPR009057">
    <property type="entry name" value="Homeodomain-like_sf"/>
</dbReference>
<dbReference type="EMBL" id="BPQJ01000021">
    <property type="protein sequence ID" value="GJD64030.1"/>
    <property type="molecule type" value="Genomic_DNA"/>
</dbReference>
<keyword evidence="2" id="KW-0238">DNA-binding</keyword>
<dbReference type="Pfam" id="PF12833">
    <property type="entry name" value="HTH_18"/>
    <property type="match status" value="1"/>
</dbReference>
<evidence type="ECO:0000256" key="3">
    <source>
        <dbReference type="ARBA" id="ARBA00023163"/>
    </source>
</evidence>
<keyword evidence="1" id="KW-0805">Transcription regulation</keyword>
<dbReference type="InterPro" id="IPR032687">
    <property type="entry name" value="AraC-type_N"/>
</dbReference>
<reference evidence="5" key="2">
    <citation type="submission" date="2021-08" db="EMBL/GenBank/DDBJ databases">
        <authorList>
            <person name="Tani A."/>
            <person name="Ola A."/>
            <person name="Ogura Y."/>
            <person name="Katsura K."/>
            <person name="Hayashi T."/>
        </authorList>
    </citation>
    <scope>NUCLEOTIDE SEQUENCE</scope>
    <source>
        <strain evidence="5">JCM 32048</strain>
    </source>
</reference>
<comment type="caution">
    <text evidence="5">The sequence shown here is derived from an EMBL/GenBank/DDBJ whole genome shotgun (WGS) entry which is preliminary data.</text>
</comment>
<reference evidence="5" key="1">
    <citation type="journal article" date="2016" name="Front. Microbiol.">
        <title>Genome Sequence of the Piezophilic, Mesophilic Sulfate-Reducing Bacterium Desulfovibrio indicus J2T.</title>
        <authorList>
            <person name="Cao J."/>
            <person name="Maignien L."/>
            <person name="Shao Z."/>
            <person name="Alain K."/>
            <person name="Jebbar M."/>
        </authorList>
    </citation>
    <scope>NUCLEOTIDE SEQUENCE</scope>
    <source>
        <strain evidence="5">JCM 32048</strain>
    </source>
</reference>
<dbReference type="PANTHER" id="PTHR47894:SF4">
    <property type="entry name" value="HTH-TYPE TRANSCRIPTIONAL REGULATOR GADX"/>
    <property type="match status" value="1"/>
</dbReference>
<proteinExistence type="predicted"/>
<sequence>MPSYMSSSRDKIFQRPHNCLMNGSTRSLSIGSMPYNFVHIHSIQSVCDILLEMGIDPDSIFEKAGTHTQIFETAETVSFAMLGRLTALAAEQAGCAHFGLLVGQRATLASLGLIGTLMRHSETVGDAVQALATHHDLLNRGAMIELIVDGGVATVSYAPYEPETDGVALHCERAAATLTNVLRSLCGATWNPDEVLLPRLHPPDPTPYTSFFRAPVRFEQEFAALVFPARLLRRSIDGANPLIRASVEGRIRRFEAAIPSDVTDEVRRRVRSRLVQNRIEKDQVAQILAIHQRTLGRWLKAEGTTFRSIANQTRLGIAKQLLADTEMSLAQISSVLEFSEPAAFTHAFRRWTGTTPSAWRKEQRAR</sequence>
<dbReference type="GO" id="GO:0000976">
    <property type="term" value="F:transcription cis-regulatory region binding"/>
    <property type="evidence" value="ECO:0007669"/>
    <property type="project" value="TreeGrafter"/>
</dbReference>
<dbReference type="InterPro" id="IPR018060">
    <property type="entry name" value="HTH_AraC"/>
</dbReference>
<dbReference type="Pfam" id="PF12625">
    <property type="entry name" value="Arabinose_bd"/>
    <property type="match status" value="1"/>
</dbReference>
<feature type="domain" description="HTH araC/xylS-type" evidence="4">
    <location>
        <begin position="264"/>
        <end position="362"/>
    </location>
</feature>